<keyword evidence="13 24" id="KW-0479">Metal-binding</keyword>
<dbReference type="InterPro" id="IPR023616">
    <property type="entry name" value="Cyt_c_oxase-like_su1_dom"/>
</dbReference>
<evidence type="ECO:0000256" key="17">
    <source>
        <dbReference type="ARBA" id="ARBA00022982"/>
    </source>
</evidence>
<evidence type="ECO:0000256" key="25">
    <source>
        <dbReference type="SAM" id="Phobius"/>
    </source>
</evidence>
<dbReference type="PANTHER" id="PTHR10422:SF18">
    <property type="entry name" value="CYTOCHROME C OXIDASE SUBUNIT 1"/>
    <property type="match status" value="1"/>
</dbReference>
<feature type="transmembrane region" description="Helical" evidence="25">
    <location>
        <begin position="398"/>
        <end position="419"/>
    </location>
</feature>
<dbReference type="GO" id="GO:0045277">
    <property type="term" value="C:respiratory chain complex IV"/>
    <property type="evidence" value="ECO:0007669"/>
    <property type="project" value="InterPro"/>
</dbReference>
<dbReference type="GO" id="GO:0005743">
    <property type="term" value="C:mitochondrial inner membrane"/>
    <property type="evidence" value="ECO:0007669"/>
    <property type="project" value="UniProtKB-SubCell"/>
</dbReference>
<dbReference type="GeneID" id="22283107"/>
<keyword evidence="15" id="KW-0460">Magnesium</keyword>
<evidence type="ECO:0000256" key="5">
    <source>
        <dbReference type="ARBA" id="ARBA00009578"/>
    </source>
</evidence>
<evidence type="ECO:0000256" key="2">
    <source>
        <dbReference type="ARBA" id="ARBA00001971"/>
    </source>
</evidence>
<organism evidence="27">
    <name type="scientific">Papilio helenus</name>
    <dbReference type="NCBI Taxonomy" id="76195"/>
    <lineage>
        <taxon>Eukaryota</taxon>
        <taxon>Metazoa</taxon>
        <taxon>Ecdysozoa</taxon>
        <taxon>Arthropoda</taxon>
        <taxon>Hexapoda</taxon>
        <taxon>Insecta</taxon>
        <taxon>Pterygota</taxon>
        <taxon>Neoptera</taxon>
        <taxon>Endopterygota</taxon>
        <taxon>Lepidoptera</taxon>
        <taxon>Glossata</taxon>
        <taxon>Ditrysia</taxon>
        <taxon>Papilionoidea</taxon>
        <taxon>Papilionidae</taxon>
        <taxon>Papilioninae</taxon>
        <taxon>Papilio</taxon>
    </lineage>
</organism>
<feature type="transmembrane region" description="Helical" evidence="25">
    <location>
        <begin position="123"/>
        <end position="145"/>
    </location>
</feature>
<keyword evidence="19 24" id="KW-0408">Iron</keyword>
<keyword evidence="18 25" id="KW-1133">Transmembrane helix</keyword>
<feature type="transmembrane region" description="Helical" evidence="25">
    <location>
        <begin position="289"/>
        <end position="310"/>
    </location>
</feature>
<evidence type="ECO:0000256" key="15">
    <source>
        <dbReference type="ARBA" id="ARBA00022842"/>
    </source>
</evidence>
<dbReference type="SUPFAM" id="SSF81442">
    <property type="entry name" value="Cytochrome c oxidase subunit I-like"/>
    <property type="match status" value="1"/>
</dbReference>
<dbReference type="GO" id="GO:0004129">
    <property type="term" value="F:cytochrome-c oxidase activity"/>
    <property type="evidence" value="ECO:0007669"/>
    <property type="project" value="UniProtKB-EC"/>
</dbReference>
<dbReference type="PROSITE" id="PS50855">
    <property type="entry name" value="COX1"/>
    <property type="match status" value="1"/>
</dbReference>
<geneLocation type="mitochondrion" evidence="27"/>
<dbReference type="FunFam" id="1.20.210.10:FF:000001">
    <property type="entry name" value="Cytochrome c oxidase subunit 1"/>
    <property type="match status" value="1"/>
</dbReference>
<accession>A0A0A0VCR3</accession>
<feature type="transmembrane region" description="Helical" evidence="25">
    <location>
        <begin position="249"/>
        <end position="277"/>
    </location>
</feature>
<dbReference type="UniPathway" id="UPA00705"/>
<dbReference type="CDD" id="cd01663">
    <property type="entry name" value="Cyt_c_Oxidase_I"/>
    <property type="match status" value="1"/>
</dbReference>
<dbReference type="InterPro" id="IPR023615">
    <property type="entry name" value="Cyt_c_Oxase_su1_BS"/>
</dbReference>
<comment type="cofactor">
    <cofactor evidence="1">
        <name>Cu cation</name>
        <dbReference type="ChEBI" id="CHEBI:23378"/>
    </cofactor>
</comment>
<comment type="subunit">
    <text evidence="6">Component of the cytochrome c oxidase (complex IV, CIV), a multisubunit enzyme composed of a catalytic core of 3 subunits and several supernumerary subunits. The complex exists as a monomer or a dimer and forms supercomplexes (SCs) in the inner mitochondrial membrane with ubiquinol-cytochrome c oxidoreductase (cytochrome b-c1 complex, complex III, CIII).</text>
</comment>
<dbReference type="PANTHER" id="PTHR10422">
    <property type="entry name" value="CYTOCHROME C OXIDASE SUBUNIT 1"/>
    <property type="match status" value="1"/>
</dbReference>
<dbReference type="InterPro" id="IPR033944">
    <property type="entry name" value="Cyt_c_oxase_su1_dom"/>
</dbReference>
<feature type="transmembrane region" description="Helical" evidence="25">
    <location>
        <begin position="37"/>
        <end position="56"/>
    </location>
</feature>
<reference evidence="27" key="1">
    <citation type="journal article" date="2014" name="Nucleic Acids Res.">
        <title>Multiplex sequencing of pooled mitochondrial genomes-a crucial step toward biodiversity analysis using mito-metagenomics.</title>
        <authorList>
            <person name="Tang M."/>
            <person name="Tan M."/>
            <person name="Meng G."/>
            <person name="Yang S."/>
            <person name="Su X."/>
            <person name="Liu S."/>
            <person name="Song W."/>
            <person name="Li Y."/>
            <person name="Wu Q."/>
            <person name="Zhang A."/>
            <person name="Zhou X."/>
        </authorList>
    </citation>
    <scope>NUCLEOTIDE SEQUENCE</scope>
</reference>
<dbReference type="PRINTS" id="PR01165">
    <property type="entry name" value="CYCOXIDASEI"/>
</dbReference>
<keyword evidence="14 24" id="KW-0999">Mitochondrion inner membrane</keyword>
<sequence>MKEIILMNKFTIYRLYFSHFILRKWLYSTNHKDIGTLYFIFGIWASMLGTSLSLLIRTELGTPGSLIGNDQIYNTIVTAHAFIMIFFMVMPIMIGGFGNWLVPLMLGAPDMAFPRMNNMSFWLLPPSLTLLISSMIVENGAGTGWTVYPPLSSNIAHGSSSVDLVIFSLHLAGISSILGAINFITTIINMRINKMAFDQMPLFIWAVGITALLLLLSLPVLAGAITMLLTDRNLNTSFFDPAGGGDPILYQHLFWFFGHPEVYILILPGFGMISHIISQESGKKETFGCLGMIYAMMAIGLLGFIVWAHHMFTIGMDTDTRAYFTSATMIIAVPTGIKIFSWLATFHGTQINYSPSILWSLGFVFLFTVGGLTGVILANSSIDVTLHDTYYVVAHFHYVLSMGAVFAIMGSFIHWYPLFTGLSLNPYFLKIQFLTMFIGVNLTFFPQHFLGLAGMPRRYSDYPDNFMSWNILSSFGSYISLLSLMMMMMIIWESFINQRMIIFSLNMPSSIEWLQNLPPAEHSYNELPILSN</sequence>
<gene>
    <name evidence="27" type="primary">COX1</name>
</gene>
<dbReference type="InterPro" id="IPR000883">
    <property type="entry name" value="Cyt_C_Oxase_1"/>
</dbReference>
<comment type="catalytic activity">
    <reaction evidence="23">
        <text>4 Fe(II)-[cytochrome c] + O2 + 8 H(+)(in) = 4 Fe(III)-[cytochrome c] + 2 H2O + 4 H(+)(out)</text>
        <dbReference type="Rhea" id="RHEA:11436"/>
        <dbReference type="Rhea" id="RHEA-COMP:10350"/>
        <dbReference type="Rhea" id="RHEA-COMP:14399"/>
        <dbReference type="ChEBI" id="CHEBI:15377"/>
        <dbReference type="ChEBI" id="CHEBI:15378"/>
        <dbReference type="ChEBI" id="CHEBI:15379"/>
        <dbReference type="ChEBI" id="CHEBI:29033"/>
        <dbReference type="ChEBI" id="CHEBI:29034"/>
        <dbReference type="EC" id="7.1.1.9"/>
    </reaction>
    <physiologicalReaction direction="left-to-right" evidence="23">
        <dbReference type="Rhea" id="RHEA:11437"/>
    </physiologicalReaction>
</comment>
<evidence type="ECO:0000256" key="9">
    <source>
        <dbReference type="ARBA" id="ARBA00022448"/>
    </source>
</evidence>
<evidence type="ECO:0000256" key="1">
    <source>
        <dbReference type="ARBA" id="ARBA00001935"/>
    </source>
</evidence>
<dbReference type="EC" id="7.1.1.9" evidence="7 24"/>
<protein>
    <recommendedName>
        <fullName evidence="8 24">Cytochrome c oxidase subunit 1</fullName>
        <ecNumber evidence="7 24">7.1.1.9</ecNumber>
    </recommendedName>
</protein>
<evidence type="ECO:0000259" key="26">
    <source>
        <dbReference type="PROSITE" id="PS50855"/>
    </source>
</evidence>
<evidence type="ECO:0000256" key="11">
    <source>
        <dbReference type="ARBA" id="ARBA00022660"/>
    </source>
</evidence>
<dbReference type="GO" id="GO:0046872">
    <property type="term" value="F:metal ion binding"/>
    <property type="evidence" value="ECO:0007669"/>
    <property type="project" value="UniProtKB-KW"/>
</dbReference>
<evidence type="ECO:0000256" key="24">
    <source>
        <dbReference type="RuleBase" id="RU000369"/>
    </source>
</evidence>
<dbReference type="GO" id="GO:0015990">
    <property type="term" value="P:electron transport coupled proton transport"/>
    <property type="evidence" value="ECO:0007669"/>
    <property type="project" value="TreeGrafter"/>
</dbReference>
<keyword evidence="12 24" id="KW-0812">Transmembrane</keyword>
<comment type="function">
    <text evidence="24">Component of the cytochrome c oxidase, the last enzyme in the mitochondrial electron transport chain which drives oxidative phosphorylation. The respiratory chain contains 3 multisubunit complexes succinate dehydrogenase (complex II, CII), ubiquinol-cytochrome c oxidoreductase (cytochrome b-c1 complex, complex III, CIII) and cytochrome c oxidase (complex IV, CIV), that cooperate to transfer electrons derived from NADH and succinate to molecular oxygen, creating an electrochemical gradient over the inner membrane that drives transmembrane transport and the ATP synthase. Cytochrome c oxidase is the component of the respiratory chain that catalyzes the reduction of oxygen to water. Electrons originating from reduced cytochrome c in the intermembrane space (IMS) are transferred via the dinuclear copper A center (CU(A)) of subunit 2 and heme A of subunit 1 to the active site in subunit 1, a binuclear center (BNC) formed by heme A3 and copper B (CU(B)). The BNC reduces molecular oxygen to 2 water molecules using 4 electrons from cytochrome c in the IMS and 4 protons from the mitochondrial matrix.</text>
</comment>
<dbReference type="Gene3D" id="1.20.210.10">
    <property type="entry name" value="Cytochrome c oxidase-like, subunit I domain"/>
    <property type="match status" value="1"/>
</dbReference>
<feature type="transmembrane region" description="Helical" evidence="25">
    <location>
        <begin position="357"/>
        <end position="378"/>
    </location>
</feature>
<comment type="similarity">
    <text evidence="5 24">Belongs to the heme-copper respiratory oxidase family.</text>
</comment>
<evidence type="ECO:0000256" key="14">
    <source>
        <dbReference type="ARBA" id="ARBA00022792"/>
    </source>
</evidence>
<comment type="subcellular location">
    <subcellularLocation>
        <location evidence="3 24">Mitochondrion inner membrane</location>
        <topology evidence="3 24">Multi-pass membrane protein</topology>
    </subcellularLocation>
</comment>
<evidence type="ECO:0000256" key="22">
    <source>
        <dbReference type="ARBA" id="ARBA00023136"/>
    </source>
</evidence>
<dbReference type="GO" id="GO:0006123">
    <property type="term" value="P:mitochondrial electron transport, cytochrome c to oxygen"/>
    <property type="evidence" value="ECO:0007669"/>
    <property type="project" value="TreeGrafter"/>
</dbReference>
<name>A0A0A0VCR3_9NEOP</name>
<comment type="cofactor">
    <cofactor evidence="2">
        <name>heme</name>
        <dbReference type="ChEBI" id="CHEBI:30413"/>
    </cofactor>
</comment>
<evidence type="ECO:0000256" key="6">
    <source>
        <dbReference type="ARBA" id="ARBA00011164"/>
    </source>
</evidence>
<dbReference type="PROSITE" id="PS00077">
    <property type="entry name" value="COX1_CUB"/>
    <property type="match status" value="1"/>
</dbReference>
<evidence type="ECO:0000256" key="12">
    <source>
        <dbReference type="ARBA" id="ARBA00022692"/>
    </source>
</evidence>
<evidence type="ECO:0000256" key="10">
    <source>
        <dbReference type="ARBA" id="ARBA00022617"/>
    </source>
</evidence>
<keyword evidence="17 24" id="KW-0249">Electron transport</keyword>
<keyword evidence="9 24" id="KW-0813">Transport</keyword>
<evidence type="ECO:0000256" key="8">
    <source>
        <dbReference type="ARBA" id="ARBA00015947"/>
    </source>
</evidence>
<feature type="transmembrane region" description="Helical" evidence="25">
    <location>
        <begin position="322"/>
        <end position="345"/>
    </location>
</feature>
<feature type="transmembrane region" description="Helical" evidence="25">
    <location>
        <begin position="431"/>
        <end position="449"/>
    </location>
</feature>
<evidence type="ECO:0000256" key="7">
    <source>
        <dbReference type="ARBA" id="ARBA00012949"/>
    </source>
</evidence>
<dbReference type="EMBL" id="KM244656">
    <property type="protein sequence ID" value="AIW64818.1"/>
    <property type="molecule type" value="Genomic_DNA"/>
</dbReference>
<feature type="transmembrane region" description="Helical" evidence="25">
    <location>
        <begin position="165"/>
        <end position="190"/>
    </location>
</feature>
<feature type="domain" description="Cytochrome oxidase subunit I profile" evidence="26">
    <location>
        <begin position="19"/>
        <end position="531"/>
    </location>
</feature>
<comment type="pathway">
    <text evidence="4 24">Energy metabolism; oxidative phosphorylation.</text>
</comment>
<keyword evidence="20 24" id="KW-0186">Copper</keyword>
<evidence type="ECO:0000256" key="16">
    <source>
        <dbReference type="ARBA" id="ARBA00022967"/>
    </source>
</evidence>
<evidence type="ECO:0000256" key="13">
    <source>
        <dbReference type="ARBA" id="ARBA00022723"/>
    </source>
</evidence>
<dbReference type="InterPro" id="IPR036927">
    <property type="entry name" value="Cyt_c_oxase-like_su1_sf"/>
</dbReference>
<dbReference type="GO" id="GO:0020037">
    <property type="term" value="F:heme binding"/>
    <property type="evidence" value="ECO:0007669"/>
    <property type="project" value="InterPro"/>
</dbReference>
<keyword evidence="16" id="KW-1278">Translocase</keyword>
<keyword evidence="22 24" id="KW-0472">Membrane</keyword>
<keyword evidence="11 24" id="KW-0679">Respiratory chain</keyword>
<evidence type="ECO:0000313" key="27">
    <source>
        <dbReference type="EMBL" id="AIW64818.1"/>
    </source>
</evidence>
<evidence type="ECO:0000256" key="21">
    <source>
        <dbReference type="ARBA" id="ARBA00023128"/>
    </source>
</evidence>
<dbReference type="CTD" id="4512"/>
<feature type="transmembrane region" description="Helical" evidence="25">
    <location>
        <begin position="469"/>
        <end position="492"/>
    </location>
</feature>
<feature type="transmembrane region" description="Helical" evidence="25">
    <location>
        <begin position="76"/>
        <end position="102"/>
    </location>
</feature>
<proteinExistence type="inferred from homology"/>
<evidence type="ECO:0000256" key="18">
    <source>
        <dbReference type="ARBA" id="ARBA00022989"/>
    </source>
</evidence>
<dbReference type="AlphaFoldDB" id="A0A0A0VCR3"/>
<evidence type="ECO:0000256" key="20">
    <source>
        <dbReference type="ARBA" id="ARBA00023008"/>
    </source>
</evidence>
<evidence type="ECO:0000256" key="4">
    <source>
        <dbReference type="ARBA" id="ARBA00004673"/>
    </source>
</evidence>
<evidence type="ECO:0000256" key="3">
    <source>
        <dbReference type="ARBA" id="ARBA00004448"/>
    </source>
</evidence>
<keyword evidence="10 24" id="KW-0349">Heme</keyword>
<evidence type="ECO:0000256" key="19">
    <source>
        <dbReference type="ARBA" id="ARBA00023004"/>
    </source>
</evidence>
<feature type="transmembrane region" description="Helical" evidence="25">
    <location>
        <begin position="202"/>
        <end position="229"/>
    </location>
</feature>
<keyword evidence="21 24" id="KW-0496">Mitochondrion</keyword>
<dbReference type="Pfam" id="PF00115">
    <property type="entry name" value="COX1"/>
    <property type="match status" value="1"/>
</dbReference>
<evidence type="ECO:0000256" key="23">
    <source>
        <dbReference type="ARBA" id="ARBA00049512"/>
    </source>
</evidence>